<dbReference type="InterPro" id="IPR048501">
    <property type="entry name" value="Legum_prodom"/>
</dbReference>
<feature type="transmembrane region" description="Helical" evidence="1">
    <location>
        <begin position="288"/>
        <end position="307"/>
    </location>
</feature>
<dbReference type="InterPro" id="IPR046427">
    <property type="entry name" value="Legumain_prodom_sf"/>
</dbReference>
<keyword evidence="2" id="KW-0732">Signal</keyword>
<accession>A0ABQ5DQA4</accession>
<evidence type="ECO:0000313" key="4">
    <source>
        <dbReference type="EMBL" id="GJT41239.1"/>
    </source>
</evidence>
<dbReference type="Gene3D" id="1.10.132.130">
    <property type="match status" value="1"/>
</dbReference>
<organism evidence="4 5">
    <name type="scientific">Tanacetum coccineum</name>
    <dbReference type="NCBI Taxonomy" id="301880"/>
    <lineage>
        <taxon>Eukaryota</taxon>
        <taxon>Viridiplantae</taxon>
        <taxon>Streptophyta</taxon>
        <taxon>Embryophyta</taxon>
        <taxon>Tracheophyta</taxon>
        <taxon>Spermatophyta</taxon>
        <taxon>Magnoliopsida</taxon>
        <taxon>eudicotyledons</taxon>
        <taxon>Gunneridae</taxon>
        <taxon>Pentapetalae</taxon>
        <taxon>asterids</taxon>
        <taxon>campanulids</taxon>
        <taxon>Asterales</taxon>
        <taxon>Asteraceae</taxon>
        <taxon>Asteroideae</taxon>
        <taxon>Anthemideae</taxon>
        <taxon>Anthemidinae</taxon>
        <taxon>Tanacetum</taxon>
    </lineage>
</organism>
<dbReference type="EMBL" id="BQNB010015545">
    <property type="protein sequence ID" value="GJT41239.1"/>
    <property type="molecule type" value="Genomic_DNA"/>
</dbReference>
<dbReference type="PANTHER" id="PTHR31587:SF3">
    <property type="entry name" value="EXPRESSED PROTEIN"/>
    <property type="match status" value="1"/>
</dbReference>
<evidence type="ECO:0000259" key="3">
    <source>
        <dbReference type="Pfam" id="PF20985"/>
    </source>
</evidence>
<protein>
    <submittedName>
        <fullName evidence="4">Legumain protein</fullName>
    </submittedName>
</protein>
<name>A0ABQ5DQA4_9ASTR</name>
<keyword evidence="1" id="KW-0472">Membrane</keyword>
<reference evidence="4" key="2">
    <citation type="submission" date="2022-01" db="EMBL/GenBank/DDBJ databases">
        <authorList>
            <person name="Yamashiro T."/>
            <person name="Shiraishi A."/>
            <person name="Satake H."/>
            <person name="Nakayama K."/>
        </authorList>
    </citation>
    <scope>NUCLEOTIDE SEQUENCE</scope>
</reference>
<feature type="signal peptide" evidence="2">
    <location>
        <begin position="1"/>
        <end position="25"/>
    </location>
</feature>
<feature type="transmembrane region" description="Helical" evidence="1">
    <location>
        <begin position="336"/>
        <end position="353"/>
    </location>
</feature>
<dbReference type="PANTHER" id="PTHR31587">
    <property type="entry name" value="TRANSMEMBRANE PROTEIN (DUF2215)"/>
    <property type="match status" value="1"/>
</dbReference>
<evidence type="ECO:0000256" key="1">
    <source>
        <dbReference type="SAM" id="Phobius"/>
    </source>
</evidence>
<dbReference type="Pfam" id="PF20985">
    <property type="entry name" value="Legum_prodom"/>
    <property type="match status" value="1"/>
</dbReference>
<proteinExistence type="predicted"/>
<gene>
    <name evidence="4" type="ORF">Tco_0941104</name>
</gene>
<reference evidence="4" key="1">
    <citation type="journal article" date="2022" name="Int. J. Mol. Sci.">
        <title>Draft Genome of Tanacetum Coccineum: Genomic Comparison of Closely Related Tanacetum-Family Plants.</title>
        <authorList>
            <person name="Yamashiro T."/>
            <person name="Shiraishi A."/>
            <person name="Nakayama K."/>
            <person name="Satake H."/>
        </authorList>
    </citation>
    <scope>NUCLEOTIDE SEQUENCE</scope>
</reference>
<evidence type="ECO:0000256" key="2">
    <source>
        <dbReference type="SAM" id="SignalP"/>
    </source>
</evidence>
<feature type="chain" id="PRO_5046770043" evidence="2">
    <location>
        <begin position="26"/>
        <end position="374"/>
    </location>
</feature>
<sequence length="374" mass="42396">MAPTSRLLLIPLLVVMVMLIPKARAQDRSSTAWDLLLPLANNISLNSPHYIRRVDSERHFLWNVYRTSSNSERLPTVVKELNEELTQWEYINRRINMIGLFLFGPEKYRSILSTIRDPKQGLADDMQCFASTWHMFYEHCGCLPKHCWEHLKAFGNMCNYATDKVAIKEALAFACGMDRINPSTVNVKNRPSILRVTPAPVHGSSKFCERVAVEGVSRMKLGSFFLSKNSMDASLGLCECEKNDWRSLENEEWSFVMSPYEQLYVDVKLSPGTRGSVSVNLEEVSQEWRYVLLAIGFSLLFLAPVASKCLPLSITARILAVRAIALIFIYQSSMDTLFAVVAVVTCLTVYILTRFINEVLSGEEEDDTVCTLLL</sequence>
<dbReference type="Proteomes" id="UP001151760">
    <property type="component" value="Unassembled WGS sequence"/>
</dbReference>
<evidence type="ECO:0000313" key="5">
    <source>
        <dbReference type="Proteomes" id="UP001151760"/>
    </source>
</evidence>
<keyword evidence="1" id="KW-1133">Transmembrane helix</keyword>
<feature type="domain" description="Legumain prodomain" evidence="3">
    <location>
        <begin position="79"/>
        <end position="175"/>
    </location>
</feature>
<keyword evidence="1" id="KW-0812">Transmembrane</keyword>
<keyword evidence="5" id="KW-1185">Reference proteome</keyword>
<comment type="caution">
    <text evidence="4">The sequence shown here is derived from an EMBL/GenBank/DDBJ whole genome shotgun (WGS) entry which is preliminary data.</text>
</comment>